<name>A0ABP7CAU4_9PSEU</name>
<dbReference type="PANTHER" id="PTHR36440">
    <property type="entry name" value="PUTATIVE (AFU_ORTHOLOGUE AFUA_8G07350)-RELATED"/>
    <property type="match status" value="1"/>
</dbReference>
<dbReference type="InterPro" id="IPR053146">
    <property type="entry name" value="QDO-like"/>
</dbReference>
<dbReference type="Gene3D" id="2.60.120.10">
    <property type="entry name" value="Jelly Rolls"/>
    <property type="match status" value="1"/>
</dbReference>
<keyword evidence="3" id="KW-1185">Reference proteome</keyword>
<dbReference type="InterPro" id="IPR014710">
    <property type="entry name" value="RmlC-like_jellyroll"/>
</dbReference>
<accession>A0ABP7CAU4</accession>
<dbReference type="EMBL" id="BAABBE010000051">
    <property type="protein sequence ID" value="GAA3685661.1"/>
    <property type="molecule type" value="Genomic_DNA"/>
</dbReference>
<comment type="caution">
    <text evidence="2">The sequence shown here is derived from an EMBL/GenBank/DDBJ whole genome shotgun (WGS) entry which is preliminary data.</text>
</comment>
<dbReference type="PANTHER" id="PTHR36440:SF1">
    <property type="entry name" value="PUTATIVE (AFU_ORTHOLOGUE AFUA_8G07350)-RELATED"/>
    <property type="match status" value="1"/>
</dbReference>
<dbReference type="SUPFAM" id="SSF51182">
    <property type="entry name" value="RmlC-like cupins"/>
    <property type="match status" value="1"/>
</dbReference>
<dbReference type="RefSeq" id="WP_346136820.1">
    <property type="nucleotide sequence ID" value="NZ_BAABBE010000051.1"/>
</dbReference>
<organism evidence="2 3">
    <name type="scientific">Lentzea roselyniae</name>
    <dbReference type="NCBI Taxonomy" id="531940"/>
    <lineage>
        <taxon>Bacteria</taxon>
        <taxon>Bacillati</taxon>
        <taxon>Actinomycetota</taxon>
        <taxon>Actinomycetes</taxon>
        <taxon>Pseudonocardiales</taxon>
        <taxon>Pseudonocardiaceae</taxon>
        <taxon>Lentzea</taxon>
    </lineage>
</organism>
<feature type="domain" description="Cupin type-2" evidence="1">
    <location>
        <begin position="39"/>
        <end position="107"/>
    </location>
</feature>
<evidence type="ECO:0000313" key="2">
    <source>
        <dbReference type="EMBL" id="GAA3685661.1"/>
    </source>
</evidence>
<evidence type="ECO:0000313" key="3">
    <source>
        <dbReference type="Proteomes" id="UP001500711"/>
    </source>
</evidence>
<dbReference type="InterPro" id="IPR013096">
    <property type="entry name" value="Cupin_2"/>
</dbReference>
<proteinExistence type="predicted"/>
<evidence type="ECO:0000259" key="1">
    <source>
        <dbReference type="Pfam" id="PF07883"/>
    </source>
</evidence>
<dbReference type="InterPro" id="IPR011051">
    <property type="entry name" value="RmlC_Cupin_sf"/>
</dbReference>
<dbReference type="Proteomes" id="UP001500711">
    <property type="component" value="Unassembled WGS sequence"/>
</dbReference>
<protein>
    <submittedName>
        <fullName evidence="2">Cupin domain-containing protein</fullName>
    </submittedName>
</protein>
<gene>
    <name evidence="2" type="ORF">GCM10022267_85610</name>
</gene>
<dbReference type="Pfam" id="PF07883">
    <property type="entry name" value="Cupin_2"/>
    <property type="match status" value="1"/>
</dbReference>
<sequence length="151" mass="16555">MDIELVTAADGELIDNGPLQIRIIEDGSNTGHRLGITEVRLGPAAAGPPQHLHRSHEETFYVVSGRVRFTSGQRHADLTAGGLVTAPIGVPHTFANPDTERGAVLLVTYTPDRYIGYFRDMARLDCGVDGLHESAYLELMSRYDTEPFPPR</sequence>
<reference evidence="3" key="1">
    <citation type="journal article" date="2019" name="Int. J. Syst. Evol. Microbiol.">
        <title>The Global Catalogue of Microorganisms (GCM) 10K type strain sequencing project: providing services to taxonomists for standard genome sequencing and annotation.</title>
        <authorList>
            <consortium name="The Broad Institute Genomics Platform"/>
            <consortium name="The Broad Institute Genome Sequencing Center for Infectious Disease"/>
            <person name="Wu L."/>
            <person name="Ma J."/>
        </authorList>
    </citation>
    <scope>NUCLEOTIDE SEQUENCE [LARGE SCALE GENOMIC DNA]</scope>
    <source>
        <strain evidence="3">JCM 17494</strain>
    </source>
</reference>